<evidence type="ECO:0000256" key="1">
    <source>
        <dbReference type="SAM" id="Coils"/>
    </source>
</evidence>
<dbReference type="GO" id="GO:0005198">
    <property type="term" value="F:structural molecule activity"/>
    <property type="evidence" value="ECO:0007669"/>
    <property type="project" value="InterPro"/>
</dbReference>
<comment type="caution">
    <text evidence="2">The sequence shown here is derived from an EMBL/GenBank/DDBJ whole genome shotgun (WGS) entry which is preliminary data.</text>
</comment>
<protein>
    <submittedName>
        <fullName evidence="2">Minor capsid protein</fullName>
    </submittedName>
</protein>
<dbReference type="AlphaFoldDB" id="A0AAP4A099"/>
<evidence type="ECO:0000313" key="2">
    <source>
        <dbReference type="EMBL" id="MDH2332499.1"/>
    </source>
</evidence>
<keyword evidence="1" id="KW-0175">Coiled coil</keyword>
<gene>
    <name evidence="2" type="ORF">QDS18_16690</name>
</gene>
<dbReference type="EMBL" id="JARVWT010000006">
    <property type="protein sequence ID" value="MDH2332499.1"/>
    <property type="molecule type" value="Genomic_DNA"/>
</dbReference>
<dbReference type="Proteomes" id="UP001229409">
    <property type="component" value="Unassembled WGS sequence"/>
</dbReference>
<sequence length="271" mass="29861">MDDPNYDGPVSKLLGAFRRARSAIGSAVSRLFTRGANRKMADVAAKEASEALAKLNAESKEWVKENLTKAAQDGVKRALIDIGAAKTLLEAAEKAKLNRANRDMLAAAILDTHADVLAVTANMDRKTKASIRQALAESLRANLSQGINGNTTLQRDVLDRMRKILGDAVDTGIIDAKGRRWKPEAYVDMLVRTKMAETHRQATINEALGRGVYYAQISSHGAKDACSKWEGRIVKLTPDAPGDYPYYGDLPRRDIFHPRCRHVLMPIRNPK</sequence>
<dbReference type="Pfam" id="PF06152">
    <property type="entry name" value="Phage_min_cap2"/>
    <property type="match status" value="1"/>
</dbReference>
<name>A0AAP4A099_PAEPO</name>
<organism evidence="2 3">
    <name type="scientific">Paenibacillus polymyxa</name>
    <name type="common">Bacillus polymyxa</name>
    <dbReference type="NCBI Taxonomy" id="1406"/>
    <lineage>
        <taxon>Bacteria</taxon>
        <taxon>Bacillati</taxon>
        <taxon>Bacillota</taxon>
        <taxon>Bacilli</taxon>
        <taxon>Bacillales</taxon>
        <taxon>Paenibacillaceae</taxon>
        <taxon>Paenibacillus</taxon>
    </lineage>
</organism>
<evidence type="ECO:0000313" key="3">
    <source>
        <dbReference type="Proteomes" id="UP001229409"/>
    </source>
</evidence>
<feature type="coiled-coil region" evidence="1">
    <location>
        <begin position="38"/>
        <end position="65"/>
    </location>
</feature>
<reference evidence="2" key="1">
    <citation type="submission" date="2023-04" db="EMBL/GenBank/DDBJ databases">
        <title>Uncovering the Secrets of Slow-Growing Bacteria in Tropical Savanna Soil through Cultivation and Genomic Analysis.</title>
        <authorList>
            <person name="Goncalves O.S."/>
            <person name="Santana M.F."/>
        </authorList>
    </citation>
    <scope>NUCLEOTIDE SEQUENCE</scope>
    <source>
        <strain evidence="2">ANTI</strain>
    </source>
</reference>
<accession>A0AAP4A099</accession>
<dbReference type="RefSeq" id="WP_279834877.1">
    <property type="nucleotide sequence ID" value="NZ_JARVWT010000006.1"/>
</dbReference>
<proteinExistence type="predicted"/>
<dbReference type="InterPro" id="IPR009319">
    <property type="entry name" value="Phage_A118_VSP1"/>
</dbReference>